<dbReference type="Gene3D" id="3.30.1360.120">
    <property type="entry name" value="Probable tRNA modification gtpase trme, domain 1"/>
    <property type="match status" value="1"/>
</dbReference>
<protein>
    <submittedName>
        <fullName evidence="3">Folate-binding protein YgfZ</fullName>
    </submittedName>
</protein>
<name>A0ABS1F2X7_9PROT</name>
<dbReference type="PANTHER" id="PTHR22602:SF0">
    <property type="entry name" value="TRANSFERASE CAF17, MITOCHONDRIAL-RELATED"/>
    <property type="match status" value="1"/>
</dbReference>
<proteinExistence type="predicted"/>
<gene>
    <name evidence="3" type="ORF">JHL17_10075</name>
</gene>
<dbReference type="NCBIfam" id="TIGR03317">
    <property type="entry name" value="ygfZ_signature"/>
    <property type="match status" value="1"/>
</dbReference>
<dbReference type="InterPro" id="IPR057460">
    <property type="entry name" value="CAF17_C"/>
</dbReference>
<evidence type="ECO:0000256" key="1">
    <source>
        <dbReference type="ARBA" id="ARBA00022946"/>
    </source>
</evidence>
<organism evidence="3 4">
    <name type="scientific">Azospirillum endophyticum</name>
    <dbReference type="NCBI Taxonomy" id="2800326"/>
    <lineage>
        <taxon>Bacteria</taxon>
        <taxon>Pseudomonadati</taxon>
        <taxon>Pseudomonadota</taxon>
        <taxon>Alphaproteobacteria</taxon>
        <taxon>Rhodospirillales</taxon>
        <taxon>Azospirillaceae</taxon>
        <taxon>Azospirillum</taxon>
    </lineage>
</organism>
<feature type="domain" description="CAF17 C-terminal" evidence="2">
    <location>
        <begin position="228"/>
        <end position="300"/>
    </location>
</feature>
<comment type="caution">
    <text evidence="3">The sequence shown here is derived from an EMBL/GenBank/DDBJ whole genome shotgun (WGS) entry which is preliminary data.</text>
</comment>
<evidence type="ECO:0000313" key="3">
    <source>
        <dbReference type="EMBL" id="MBK1837761.1"/>
    </source>
</evidence>
<dbReference type="EMBL" id="JAENHM010000030">
    <property type="protein sequence ID" value="MBK1837761.1"/>
    <property type="molecule type" value="Genomic_DNA"/>
</dbReference>
<dbReference type="SUPFAM" id="SSF103025">
    <property type="entry name" value="Folate-binding domain"/>
    <property type="match status" value="1"/>
</dbReference>
<keyword evidence="4" id="KW-1185">Reference proteome</keyword>
<dbReference type="Proteomes" id="UP000652760">
    <property type="component" value="Unassembled WGS sequence"/>
</dbReference>
<accession>A0ABS1F2X7</accession>
<sequence length="304" mass="32623">MSAGYAVLDQRSVVAVAGEDRKAFLQGLVSNDVLRVTPDHAAYALFLTPQGKFLHDFTMIESGVESDAALLLDPETDRRADLLRRLKMYRLRSKIMLEDRADRLRVAVAFGEGALGALGLPAEPGSARPFAGGVAFTDPRLPGLGARLFLPADGVAALDAAGLARREVADYDRLRLSLGVPDGTRDLIPEKSIPLESRMDALNAISWDKGCYMGQELTARTKYRALIKKKLFPVTVDGTAPEAGTAVTLDGKEAGEVRSGHDGAALALLRLEDVQRAAETGLTFQAGSAMLTPHEPEWDPTTKG</sequence>
<dbReference type="PANTHER" id="PTHR22602">
    <property type="entry name" value="TRANSFERASE CAF17, MITOCHONDRIAL-RELATED"/>
    <property type="match status" value="1"/>
</dbReference>
<dbReference type="InterPro" id="IPR017703">
    <property type="entry name" value="YgfZ/GCV_T_CS"/>
</dbReference>
<keyword evidence="1" id="KW-0809">Transit peptide</keyword>
<evidence type="ECO:0000259" key="2">
    <source>
        <dbReference type="Pfam" id="PF25455"/>
    </source>
</evidence>
<dbReference type="RefSeq" id="WP_200192626.1">
    <property type="nucleotide sequence ID" value="NZ_JAENHM010000030.1"/>
</dbReference>
<dbReference type="InterPro" id="IPR027266">
    <property type="entry name" value="TrmE/GcvT-like"/>
</dbReference>
<dbReference type="Pfam" id="PF25455">
    <property type="entry name" value="Beta-barrel_CAF17_C"/>
    <property type="match status" value="1"/>
</dbReference>
<evidence type="ECO:0000313" key="4">
    <source>
        <dbReference type="Proteomes" id="UP000652760"/>
    </source>
</evidence>
<dbReference type="InterPro" id="IPR045179">
    <property type="entry name" value="YgfZ/GcvT"/>
</dbReference>
<reference evidence="4" key="1">
    <citation type="submission" date="2021-01" db="EMBL/GenBank/DDBJ databases">
        <title>Genome public.</title>
        <authorList>
            <person name="Liu C."/>
            <person name="Sun Q."/>
        </authorList>
    </citation>
    <scope>NUCLEOTIDE SEQUENCE [LARGE SCALE GENOMIC DNA]</scope>
    <source>
        <strain evidence="4">YIM B02556</strain>
    </source>
</reference>